<dbReference type="RefSeq" id="WP_161072240.1">
    <property type="nucleotide sequence ID" value="NZ_CP086370.1"/>
</dbReference>
<keyword evidence="3" id="KW-1185">Reference proteome</keyword>
<organism evidence="2 3">
    <name type="scientific">Pseudoduganella aquatica</name>
    <dbReference type="NCBI Taxonomy" id="2660641"/>
    <lineage>
        <taxon>Bacteria</taxon>
        <taxon>Pseudomonadati</taxon>
        <taxon>Pseudomonadota</taxon>
        <taxon>Betaproteobacteria</taxon>
        <taxon>Burkholderiales</taxon>
        <taxon>Oxalobacteraceae</taxon>
        <taxon>Telluria group</taxon>
        <taxon>Pseudoduganella</taxon>
    </lineage>
</organism>
<dbReference type="NCBIfam" id="TIGR02532">
    <property type="entry name" value="IV_pilin_GFxxxE"/>
    <property type="match status" value="1"/>
</dbReference>
<keyword evidence="1" id="KW-0812">Transmembrane</keyword>
<sequence length="283" mass="30091">MRPNYPTRRARGFTLVEAIIVIVITGIVAGMVAIFIKAPVQSYVDSVARAELSDAADLILRRISRELRLALPNSIVVSADRRSVMFLITKTGGRYIDVRDQPPPAVLPLSFTNPAARTFHMAGAAPTGRQAIVPGDFIVVYNLGQGQSPADAYNQQNAGLVTAVNGTQITMATNPFAVATPTMPSPTSRFQVVSGTVVYQCALPASGTGTLTRYTNNQVLQAVDVPGPLGVGALMSNAVATCQFDATQLPNIQTALITIKLKLQLPNGEAVELVRQVHVDNTP</sequence>
<evidence type="ECO:0000313" key="2">
    <source>
        <dbReference type="EMBL" id="MYN07897.1"/>
    </source>
</evidence>
<dbReference type="Pfam" id="PF07963">
    <property type="entry name" value="N_methyl"/>
    <property type="match status" value="1"/>
</dbReference>
<name>A0A7X4HC70_9BURK</name>
<reference evidence="2 3" key="1">
    <citation type="submission" date="2019-12" db="EMBL/GenBank/DDBJ databases">
        <title>Novel species isolated from a subtropical stream in China.</title>
        <authorList>
            <person name="Lu H."/>
        </authorList>
    </citation>
    <scope>NUCLEOTIDE SEQUENCE [LARGE SCALE GENOMIC DNA]</scope>
    <source>
        <strain evidence="2 3">FT127W</strain>
    </source>
</reference>
<dbReference type="InterPro" id="IPR045584">
    <property type="entry name" value="Pilin-like"/>
</dbReference>
<feature type="transmembrane region" description="Helical" evidence="1">
    <location>
        <begin position="12"/>
        <end position="36"/>
    </location>
</feature>
<evidence type="ECO:0000313" key="3">
    <source>
        <dbReference type="Proteomes" id="UP000450676"/>
    </source>
</evidence>
<comment type="caution">
    <text evidence="2">The sequence shown here is derived from an EMBL/GenBank/DDBJ whole genome shotgun (WGS) entry which is preliminary data.</text>
</comment>
<dbReference type="EMBL" id="WWCU01000010">
    <property type="protein sequence ID" value="MYN07897.1"/>
    <property type="molecule type" value="Genomic_DNA"/>
</dbReference>
<gene>
    <name evidence="2" type="ORF">GTP77_11180</name>
</gene>
<dbReference type="PROSITE" id="PS00409">
    <property type="entry name" value="PROKAR_NTER_METHYL"/>
    <property type="match status" value="1"/>
</dbReference>
<evidence type="ECO:0000256" key="1">
    <source>
        <dbReference type="SAM" id="Phobius"/>
    </source>
</evidence>
<dbReference type="SUPFAM" id="SSF54523">
    <property type="entry name" value="Pili subunits"/>
    <property type="match status" value="1"/>
</dbReference>
<dbReference type="Proteomes" id="UP000450676">
    <property type="component" value="Unassembled WGS sequence"/>
</dbReference>
<keyword evidence="1" id="KW-1133">Transmembrane helix</keyword>
<dbReference type="AlphaFoldDB" id="A0A7X4HC70"/>
<dbReference type="InterPro" id="IPR012902">
    <property type="entry name" value="N_methyl_site"/>
</dbReference>
<accession>A0A7X4HC70</accession>
<protein>
    <submittedName>
        <fullName evidence="2">Prepilin-type N-terminal cleavage/methylation domain-containing protein</fullName>
    </submittedName>
</protein>
<keyword evidence="1" id="KW-0472">Membrane</keyword>
<proteinExistence type="predicted"/>